<evidence type="ECO:0000256" key="4">
    <source>
        <dbReference type="SAM" id="SignalP"/>
    </source>
</evidence>
<evidence type="ECO:0000313" key="6">
    <source>
        <dbReference type="Proteomes" id="UP000749559"/>
    </source>
</evidence>
<evidence type="ECO:0000256" key="1">
    <source>
        <dbReference type="ARBA" id="ARBA00022737"/>
    </source>
</evidence>
<protein>
    <submittedName>
        <fullName evidence="5">Uncharacterized protein</fullName>
    </submittedName>
</protein>
<feature type="region of interest" description="Disordered" evidence="3">
    <location>
        <begin position="459"/>
        <end position="482"/>
    </location>
</feature>
<sequence>MKSRSILTAALAIALVVLVSESYAHRDRKGRKGGKGRDPPPQQPPIAQRPVIGRKCIWSDYGDEEYGKCSVSCGGGTQQVMRYRYKLYGDAETGNLECIGSSFMYVRTQSCNTQSCPGPQTTPKKIIPPGPGPQPPRPQPIVPPPVPGRKCRWSNYGREKFGPCSVSCGGGTLRVTRKRNKLYGIAETGDPECYGSDTEVIRTQSCNTRPCRGCRWSNYGSATFGPCSSRCGGGVLTVTRTRTKIWGPSGDPDCYGSNTDVRTQSCNMQPCQPVIIPQPRPVPQPIVIPQPIPVVPHPIPVVPHPIPVVPRPIIHQNCQWGPWTRWQLLEPCFTFDQRCGVAMSRRSRRCYCNGIEVDPRHCTGIAVEQTTRPCCVDHPGPQPPQPGCGIWGKWMDVPGKCNPPADCTPLVPVGKKRETCVITTYKCQVVRQCTPCPGIPKGCIGVAFKTEDRQCCKTGPKPTTKKQTTPKKTTPKATTTKPATTTKKVEQCPKYTWGLWEDCDNPGCSPFLDHPGFPQNIRRKRQQPFSCVSVEETICKRVSTGCTNCGGKICPKEPQFERKKLKCCNV</sequence>
<dbReference type="Pfam" id="PF00090">
    <property type="entry name" value="TSP_1"/>
    <property type="match status" value="3"/>
</dbReference>
<feature type="signal peptide" evidence="4">
    <location>
        <begin position="1"/>
        <end position="24"/>
    </location>
</feature>
<evidence type="ECO:0000313" key="5">
    <source>
        <dbReference type="EMBL" id="CAH1782068.1"/>
    </source>
</evidence>
<keyword evidence="4" id="KW-0732">Signal</keyword>
<dbReference type="PANTHER" id="PTHR22906">
    <property type="entry name" value="PROPERDIN"/>
    <property type="match status" value="1"/>
</dbReference>
<dbReference type="InterPro" id="IPR000884">
    <property type="entry name" value="TSP1_rpt"/>
</dbReference>
<feature type="region of interest" description="Disordered" evidence="3">
    <location>
        <begin position="26"/>
        <end position="49"/>
    </location>
</feature>
<dbReference type="OrthoDB" id="9867095at2759"/>
<comment type="caution">
    <text evidence="5">The sequence shown here is derived from an EMBL/GenBank/DDBJ whole genome shotgun (WGS) entry which is preliminary data.</text>
</comment>
<dbReference type="AlphaFoldDB" id="A0A8J1YBR0"/>
<keyword evidence="2" id="KW-1015">Disulfide bond</keyword>
<gene>
    <name evidence="5" type="ORF">OFUS_LOCUS8553</name>
</gene>
<keyword evidence="1" id="KW-0677">Repeat</keyword>
<dbReference type="Gene3D" id="2.20.100.10">
    <property type="entry name" value="Thrombospondin type-1 (TSP1) repeat"/>
    <property type="match status" value="3"/>
</dbReference>
<dbReference type="InterPro" id="IPR052065">
    <property type="entry name" value="Compl_asym_regulator"/>
</dbReference>
<keyword evidence="6" id="KW-1185">Reference proteome</keyword>
<evidence type="ECO:0000256" key="2">
    <source>
        <dbReference type="ARBA" id="ARBA00023157"/>
    </source>
</evidence>
<dbReference type="PROSITE" id="PS50092">
    <property type="entry name" value="TSP1"/>
    <property type="match status" value="3"/>
</dbReference>
<dbReference type="SUPFAM" id="SSF82895">
    <property type="entry name" value="TSP-1 type 1 repeat"/>
    <property type="match status" value="3"/>
</dbReference>
<feature type="compositionally biased region" description="Pro residues" evidence="3">
    <location>
        <begin position="126"/>
        <end position="144"/>
    </location>
</feature>
<dbReference type="InterPro" id="IPR036383">
    <property type="entry name" value="TSP1_rpt_sf"/>
</dbReference>
<accession>A0A8J1YBR0</accession>
<organism evidence="5 6">
    <name type="scientific">Owenia fusiformis</name>
    <name type="common">Polychaete worm</name>
    <dbReference type="NCBI Taxonomy" id="6347"/>
    <lineage>
        <taxon>Eukaryota</taxon>
        <taxon>Metazoa</taxon>
        <taxon>Spiralia</taxon>
        <taxon>Lophotrochozoa</taxon>
        <taxon>Annelida</taxon>
        <taxon>Polychaeta</taxon>
        <taxon>Sedentaria</taxon>
        <taxon>Canalipalpata</taxon>
        <taxon>Sabellida</taxon>
        <taxon>Oweniida</taxon>
        <taxon>Oweniidae</taxon>
        <taxon>Owenia</taxon>
    </lineage>
</organism>
<dbReference type="SMART" id="SM00209">
    <property type="entry name" value="TSP1"/>
    <property type="match status" value="3"/>
</dbReference>
<dbReference type="EMBL" id="CAIIXF020000004">
    <property type="protein sequence ID" value="CAH1782068.1"/>
    <property type="molecule type" value="Genomic_DNA"/>
</dbReference>
<dbReference type="Proteomes" id="UP000749559">
    <property type="component" value="Unassembled WGS sequence"/>
</dbReference>
<name>A0A8J1YBR0_OWEFU</name>
<evidence type="ECO:0000256" key="3">
    <source>
        <dbReference type="SAM" id="MobiDB-lite"/>
    </source>
</evidence>
<reference evidence="5" key="1">
    <citation type="submission" date="2022-03" db="EMBL/GenBank/DDBJ databases">
        <authorList>
            <person name="Martin C."/>
        </authorList>
    </citation>
    <scope>NUCLEOTIDE SEQUENCE</scope>
</reference>
<feature type="region of interest" description="Disordered" evidence="3">
    <location>
        <begin position="116"/>
        <end position="144"/>
    </location>
</feature>
<proteinExistence type="predicted"/>
<feature type="chain" id="PRO_5043792628" evidence="4">
    <location>
        <begin position="25"/>
        <end position="570"/>
    </location>
</feature>